<evidence type="ECO:0000259" key="11">
    <source>
        <dbReference type="Pfam" id="PF11527"/>
    </source>
</evidence>
<evidence type="ECO:0000256" key="8">
    <source>
        <dbReference type="ARBA" id="ARBA00023273"/>
    </source>
</evidence>
<dbReference type="EMBL" id="HBIB01023545">
    <property type="protein sequence ID" value="CAE0253219.1"/>
    <property type="molecule type" value="Transcribed_RNA"/>
</dbReference>
<feature type="domain" description="BART" evidence="11">
    <location>
        <begin position="9"/>
        <end position="120"/>
    </location>
</feature>
<accession>A0A7S3DCL9</accession>
<keyword evidence="6" id="KW-0175">Coiled coil</keyword>
<evidence type="ECO:0000256" key="9">
    <source>
        <dbReference type="ARBA" id="ARBA00031593"/>
    </source>
</evidence>
<comment type="similarity">
    <text evidence="3">Belongs to the CFAP36 family.</text>
</comment>
<dbReference type="Gene3D" id="1.20.1520.10">
    <property type="entry name" value="ADP-ribosylation factor-like 2-binding protein, domain"/>
    <property type="match status" value="1"/>
</dbReference>
<proteinExistence type="inferred from homology"/>
<name>A0A7S3DCL9_9EUKA</name>
<dbReference type="GO" id="GO:0097546">
    <property type="term" value="C:ciliary base"/>
    <property type="evidence" value="ECO:0007669"/>
    <property type="project" value="TreeGrafter"/>
</dbReference>
<comment type="subcellular location">
    <subcellularLocation>
        <location evidence="1">Cell projection</location>
        <location evidence="1">Cilium</location>
    </subcellularLocation>
    <subcellularLocation>
        <location evidence="2">Cytoplasm</location>
    </subcellularLocation>
</comment>
<evidence type="ECO:0000256" key="4">
    <source>
        <dbReference type="ARBA" id="ARBA00021815"/>
    </source>
</evidence>
<evidence type="ECO:0000256" key="7">
    <source>
        <dbReference type="ARBA" id="ARBA00023069"/>
    </source>
</evidence>
<dbReference type="InterPro" id="IPR023379">
    <property type="entry name" value="BART_dom"/>
</dbReference>
<evidence type="ECO:0000256" key="5">
    <source>
        <dbReference type="ARBA" id="ARBA00022490"/>
    </source>
</evidence>
<evidence type="ECO:0000256" key="2">
    <source>
        <dbReference type="ARBA" id="ARBA00004496"/>
    </source>
</evidence>
<protein>
    <recommendedName>
        <fullName evidence="4">Cilia- and flagella-associated protein 36</fullName>
    </recommendedName>
    <alternativeName>
        <fullName evidence="9">Coiled-coil domain-containing protein 104</fullName>
    </alternativeName>
</protein>
<sequence>MGDENTPDIILRLADYLGQGDFASHIEAFLDEYATKVKAGPSSEEHDHESHDIHLKFIALTEKLLEGFVKEEGLSNEEFKAICSEAQSRDEVSANFLEALIASWEYPTFLSLAHDYAEEMKEREEKGEEEDGEESEND</sequence>
<feature type="compositionally biased region" description="Acidic residues" evidence="10">
    <location>
        <begin position="127"/>
        <end position="138"/>
    </location>
</feature>
<evidence type="ECO:0000256" key="1">
    <source>
        <dbReference type="ARBA" id="ARBA00004138"/>
    </source>
</evidence>
<evidence type="ECO:0000313" key="12">
    <source>
        <dbReference type="EMBL" id="CAE0253219.1"/>
    </source>
</evidence>
<dbReference type="Pfam" id="PF11527">
    <property type="entry name" value="ARL2_Bind_BART"/>
    <property type="match status" value="1"/>
</dbReference>
<organism evidence="12">
    <name type="scientific">Palpitomonas bilix</name>
    <dbReference type="NCBI Taxonomy" id="652834"/>
    <lineage>
        <taxon>Eukaryota</taxon>
        <taxon>Eukaryota incertae sedis</taxon>
    </lineage>
</organism>
<reference evidence="12" key="1">
    <citation type="submission" date="2021-01" db="EMBL/GenBank/DDBJ databases">
        <authorList>
            <person name="Corre E."/>
            <person name="Pelletier E."/>
            <person name="Niang G."/>
            <person name="Scheremetjew M."/>
            <person name="Finn R."/>
            <person name="Kale V."/>
            <person name="Holt S."/>
            <person name="Cochrane G."/>
            <person name="Meng A."/>
            <person name="Brown T."/>
            <person name="Cohen L."/>
        </authorList>
    </citation>
    <scope>NUCLEOTIDE SEQUENCE</scope>
    <source>
        <strain evidence="12">NIES-2562</strain>
    </source>
</reference>
<dbReference type="GO" id="GO:0005930">
    <property type="term" value="C:axoneme"/>
    <property type="evidence" value="ECO:0007669"/>
    <property type="project" value="TreeGrafter"/>
</dbReference>
<evidence type="ECO:0000256" key="3">
    <source>
        <dbReference type="ARBA" id="ARBA00007460"/>
    </source>
</evidence>
<keyword evidence="7" id="KW-0969">Cilium</keyword>
<dbReference type="InterPro" id="IPR038888">
    <property type="entry name" value="CFAP36"/>
</dbReference>
<feature type="region of interest" description="Disordered" evidence="10">
    <location>
        <begin position="118"/>
        <end position="138"/>
    </location>
</feature>
<gene>
    <name evidence="12" type="ORF">PBIL07802_LOCUS15453</name>
</gene>
<keyword evidence="5" id="KW-0963">Cytoplasm</keyword>
<keyword evidence="8" id="KW-0966">Cell projection</keyword>
<dbReference type="PANTHER" id="PTHR21532">
    <property type="entry name" value="PHOSPHODIESTERASE HL"/>
    <property type="match status" value="1"/>
</dbReference>
<evidence type="ECO:0000256" key="6">
    <source>
        <dbReference type="ARBA" id="ARBA00023054"/>
    </source>
</evidence>
<evidence type="ECO:0000256" key="10">
    <source>
        <dbReference type="SAM" id="MobiDB-lite"/>
    </source>
</evidence>
<dbReference type="AlphaFoldDB" id="A0A7S3DCL9"/>
<dbReference type="PANTHER" id="PTHR21532:SF0">
    <property type="entry name" value="CILIA- AND FLAGELLA-ASSOCIATED PROTEIN 36"/>
    <property type="match status" value="1"/>
</dbReference>
<dbReference type="InterPro" id="IPR042541">
    <property type="entry name" value="BART_sf"/>
</dbReference>